<comment type="caution">
    <text evidence="2">The sequence shown here is derived from an EMBL/GenBank/DDBJ whole genome shotgun (WGS) entry which is preliminary data.</text>
</comment>
<evidence type="ECO:0000313" key="2">
    <source>
        <dbReference type="EMBL" id="HGB24990.1"/>
    </source>
</evidence>
<dbReference type="InterPro" id="IPR036390">
    <property type="entry name" value="WH_DNA-bd_sf"/>
</dbReference>
<feature type="transmembrane region" description="Helical" evidence="1">
    <location>
        <begin position="125"/>
        <end position="145"/>
    </location>
</feature>
<dbReference type="AlphaFoldDB" id="A0A7C3SKZ5"/>
<keyword evidence="1" id="KW-0472">Membrane</keyword>
<reference evidence="2" key="1">
    <citation type="journal article" date="2020" name="mSystems">
        <title>Genome- and Community-Level Interaction Insights into Carbon Utilization and Element Cycling Functions of Hydrothermarchaeota in Hydrothermal Sediment.</title>
        <authorList>
            <person name="Zhou Z."/>
            <person name="Liu Y."/>
            <person name="Xu W."/>
            <person name="Pan J."/>
            <person name="Luo Z.H."/>
            <person name="Li M."/>
        </authorList>
    </citation>
    <scope>NUCLEOTIDE SEQUENCE [LARGE SCALE GENOMIC DNA]</scope>
    <source>
        <strain evidence="2">SpSt-8</strain>
    </source>
</reference>
<name>A0A7C3SKZ5_THEPE</name>
<keyword evidence="1" id="KW-0812">Transmembrane</keyword>
<sequence length="149" mass="16304">MSTAWLKLYVSSRRAEDGVELTGTALRIYLHLLASRKPVGVRELARALDAPVSTVHYHLKRLEEEGLVQRSSDGYAVARALAPPGYILVARRPLHRLTIYAAFFAGLTLGEAALCALHGLSPDRLLVLLTSSSAALIFLAERCLLAQRK</sequence>
<dbReference type="InterPro" id="IPR011991">
    <property type="entry name" value="ArsR-like_HTH"/>
</dbReference>
<protein>
    <submittedName>
        <fullName evidence="2">ArsR family transcriptional regulator</fullName>
    </submittedName>
</protein>
<evidence type="ECO:0000256" key="1">
    <source>
        <dbReference type="SAM" id="Phobius"/>
    </source>
</evidence>
<dbReference type="Pfam" id="PF12840">
    <property type="entry name" value="HTH_20"/>
    <property type="match status" value="1"/>
</dbReference>
<organism evidence="2">
    <name type="scientific">Thermofilum pendens</name>
    <dbReference type="NCBI Taxonomy" id="2269"/>
    <lineage>
        <taxon>Archaea</taxon>
        <taxon>Thermoproteota</taxon>
        <taxon>Thermoprotei</taxon>
        <taxon>Thermofilales</taxon>
        <taxon>Thermofilaceae</taxon>
        <taxon>Thermofilum</taxon>
    </lineage>
</organism>
<dbReference type="CDD" id="cd00090">
    <property type="entry name" value="HTH_ARSR"/>
    <property type="match status" value="1"/>
</dbReference>
<dbReference type="SUPFAM" id="SSF46785">
    <property type="entry name" value="Winged helix' DNA-binding domain"/>
    <property type="match status" value="1"/>
</dbReference>
<accession>A0A7C3SKZ5</accession>
<proteinExistence type="predicted"/>
<gene>
    <name evidence="2" type="ORF">ENV88_02900</name>
</gene>
<feature type="transmembrane region" description="Helical" evidence="1">
    <location>
        <begin position="97"/>
        <end position="119"/>
    </location>
</feature>
<keyword evidence="1" id="KW-1133">Transmembrane helix</keyword>
<dbReference type="EMBL" id="DTIB01000068">
    <property type="protein sequence ID" value="HGB24990.1"/>
    <property type="molecule type" value="Genomic_DNA"/>
</dbReference>
<dbReference type="Gene3D" id="1.10.10.10">
    <property type="entry name" value="Winged helix-like DNA-binding domain superfamily/Winged helix DNA-binding domain"/>
    <property type="match status" value="1"/>
</dbReference>
<dbReference type="InterPro" id="IPR036388">
    <property type="entry name" value="WH-like_DNA-bd_sf"/>
</dbReference>